<gene>
    <name evidence="3" type="ORF">NDU88_005424</name>
</gene>
<evidence type="ECO:0000256" key="2">
    <source>
        <dbReference type="SAM" id="Phobius"/>
    </source>
</evidence>
<evidence type="ECO:0000313" key="3">
    <source>
        <dbReference type="EMBL" id="KAJ1092313.1"/>
    </source>
</evidence>
<dbReference type="AlphaFoldDB" id="A0AAV7LS38"/>
<keyword evidence="4" id="KW-1185">Reference proteome</keyword>
<dbReference type="Proteomes" id="UP001066276">
    <property type="component" value="Chromosome 11"/>
</dbReference>
<keyword evidence="2" id="KW-1133">Transmembrane helix</keyword>
<feature type="region of interest" description="Disordered" evidence="1">
    <location>
        <begin position="345"/>
        <end position="375"/>
    </location>
</feature>
<sequence>MRICAADGRACLSLPIAAEAVSAVVKSTLVPHFTEQPIRVHVAGSQFLQNHPLRATALRQRSPIWVYLHPQGVRPARVSFPSPASETPTFSPVVQSAKSDREALQAWTRSLVSFPSGGGTLPFVSGLPAVFPPYLQVSIGHPDPSSASLQGPSEPDGTEGEGRKKPNLLRRLSPPHGGGRHTFSHPSRATWCLPSITAAGGEGEGKPPIRTARLPRRRLQPGRGPGLNTASVFFQVRLGDALCCLPICLACPSWLGVPQLSQPPEATTPLGSTPLQPPAAALTVQEAPSRRHPHPTLARASVGVFILLWITAICIAAWSNRQKPHDHASPPAILGVGHSELFSHFVEPRSPGHGSDTPGTYSSPPKSYSAAGTGG</sequence>
<evidence type="ECO:0000313" key="4">
    <source>
        <dbReference type="Proteomes" id="UP001066276"/>
    </source>
</evidence>
<accession>A0AAV7LS38</accession>
<feature type="transmembrane region" description="Helical" evidence="2">
    <location>
        <begin position="297"/>
        <end position="318"/>
    </location>
</feature>
<proteinExistence type="predicted"/>
<reference evidence="3" key="1">
    <citation type="journal article" date="2022" name="bioRxiv">
        <title>Sequencing and chromosome-scale assembly of the giantPleurodeles waltlgenome.</title>
        <authorList>
            <person name="Brown T."/>
            <person name="Elewa A."/>
            <person name="Iarovenko S."/>
            <person name="Subramanian E."/>
            <person name="Araus A.J."/>
            <person name="Petzold A."/>
            <person name="Susuki M."/>
            <person name="Suzuki K.-i.T."/>
            <person name="Hayashi T."/>
            <person name="Toyoda A."/>
            <person name="Oliveira C."/>
            <person name="Osipova E."/>
            <person name="Leigh N.D."/>
            <person name="Simon A."/>
            <person name="Yun M.H."/>
        </authorList>
    </citation>
    <scope>NUCLEOTIDE SEQUENCE</scope>
    <source>
        <strain evidence="3">20211129_DDA</strain>
        <tissue evidence="3">Liver</tissue>
    </source>
</reference>
<evidence type="ECO:0000256" key="1">
    <source>
        <dbReference type="SAM" id="MobiDB-lite"/>
    </source>
</evidence>
<name>A0AAV7LS38_PLEWA</name>
<dbReference type="EMBL" id="JANPWB010000015">
    <property type="protein sequence ID" value="KAJ1092313.1"/>
    <property type="molecule type" value="Genomic_DNA"/>
</dbReference>
<keyword evidence="2" id="KW-0812">Transmembrane</keyword>
<feature type="region of interest" description="Disordered" evidence="1">
    <location>
        <begin position="141"/>
        <end position="223"/>
    </location>
</feature>
<comment type="caution">
    <text evidence="3">The sequence shown here is derived from an EMBL/GenBank/DDBJ whole genome shotgun (WGS) entry which is preliminary data.</text>
</comment>
<organism evidence="3 4">
    <name type="scientific">Pleurodeles waltl</name>
    <name type="common">Iberian ribbed newt</name>
    <dbReference type="NCBI Taxonomy" id="8319"/>
    <lineage>
        <taxon>Eukaryota</taxon>
        <taxon>Metazoa</taxon>
        <taxon>Chordata</taxon>
        <taxon>Craniata</taxon>
        <taxon>Vertebrata</taxon>
        <taxon>Euteleostomi</taxon>
        <taxon>Amphibia</taxon>
        <taxon>Batrachia</taxon>
        <taxon>Caudata</taxon>
        <taxon>Salamandroidea</taxon>
        <taxon>Salamandridae</taxon>
        <taxon>Pleurodelinae</taxon>
        <taxon>Pleurodeles</taxon>
    </lineage>
</organism>
<keyword evidence="2" id="KW-0472">Membrane</keyword>
<protein>
    <submittedName>
        <fullName evidence="3">Uncharacterized protein</fullName>
    </submittedName>
</protein>
<feature type="compositionally biased region" description="Polar residues" evidence="1">
    <location>
        <begin position="357"/>
        <end position="366"/>
    </location>
</feature>